<dbReference type="EMBL" id="CP120628">
    <property type="protein sequence ID" value="WEW57490.1"/>
    <property type="molecule type" value="Genomic_DNA"/>
</dbReference>
<feature type="domain" description="DUF7704" evidence="2">
    <location>
        <begin position="7"/>
        <end position="130"/>
    </location>
</feature>
<sequence>MLTSYRLAGWGIAFYDTQKFVVGQAPNAKEALIPHPSVKILAYQLGNLYLLLLFVGVGVLYFTSEAKVIRNYLIALAIADVGHIYSTYLGIGWKALIEVNKWNDLMWGNVGISTFLFVNRVAYLLGMFGNASGLRSGKKLN</sequence>
<dbReference type="PANTHER" id="PTHR37019">
    <property type="entry name" value="CHROMOSOME 1, WHOLE GENOME SHOTGUN SEQUENCE"/>
    <property type="match status" value="1"/>
</dbReference>
<organism evidence="3 4">
    <name type="scientific">Emydomyces testavorans</name>
    <dbReference type="NCBI Taxonomy" id="2070801"/>
    <lineage>
        <taxon>Eukaryota</taxon>
        <taxon>Fungi</taxon>
        <taxon>Dikarya</taxon>
        <taxon>Ascomycota</taxon>
        <taxon>Pezizomycotina</taxon>
        <taxon>Eurotiomycetes</taxon>
        <taxon>Eurotiomycetidae</taxon>
        <taxon>Onygenales</taxon>
        <taxon>Nannizziopsiaceae</taxon>
        <taxon>Emydomyces</taxon>
    </lineage>
</organism>
<keyword evidence="1" id="KW-1133">Transmembrane helix</keyword>
<keyword evidence="1" id="KW-0472">Membrane</keyword>
<keyword evidence="4" id="KW-1185">Reference proteome</keyword>
<dbReference type="InterPro" id="IPR056121">
    <property type="entry name" value="DUF7704"/>
</dbReference>
<evidence type="ECO:0000313" key="3">
    <source>
        <dbReference type="EMBL" id="WEW57490.1"/>
    </source>
</evidence>
<dbReference type="AlphaFoldDB" id="A0AAF0IH05"/>
<protein>
    <recommendedName>
        <fullName evidence="2">DUF7704 domain-containing protein</fullName>
    </recommendedName>
</protein>
<dbReference type="PANTHER" id="PTHR37019:SF2">
    <property type="entry name" value="EXPERA DOMAIN-CONTAINING PROTEIN"/>
    <property type="match status" value="1"/>
</dbReference>
<accession>A0AAF0IH05</accession>
<dbReference type="Pfam" id="PF24803">
    <property type="entry name" value="DUF7704"/>
    <property type="match status" value="1"/>
</dbReference>
<dbReference type="Proteomes" id="UP001219355">
    <property type="component" value="Chromosome 2"/>
</dbReference>
<evidence type="ECO:0000313" key="4">
    <source>
        <dbReference type="Proteomes" id="UP001219355"/>
    </source>
</evidence>
<proteinExistence type="predicted"/>
<feature type="transmembrane region" description="Helical" evidence="1">
    <location>
        <begin position="40"/>
        <end position="61"/>
    </location>
</feature>
<feature type="transmembrane region" description="Helical" evidence="1">
    <location>
        <begin position="105"/>
        <end position="129"/>
    </location>
</feature>
<keyword evidence="1" id="KW-0812">Transmembrane</keyword>
<feature type="transmembrane region" description="Helical" evidence="1">
    <location>
        <begin position="73"/>
        <end position="93"/>
    </location>
</feature>
<reference evidence="3" key="1">
    <citation type="submission" date="2023-03" db="EMBL/GenBank/DDBJ databases">
        <title>Emydomyces testavorans Genome Sequence.</title>
        <authorList>
            <person name="Hoyer L."/>
        </authorList>
    </citation>
    <scope>NUCLEOTIDE SEQUENCE</scope>
    <source>
        <strain evidence="3">16-2883</strain>
    </source>
</reference>
<evidence type="ECO:0000256" key="1">
    <source>
        <dbReference type="SAM" id="Phobius"/>
    </source>
</evidence>
<gene>
    <name evidence="3" type="ORF">PRK78_002957</name>
</gene>
<name>A0AAF0IH05_9EURO</name>
<evidence type="ECO:0000259" key="2">
    <source>
        <dbReference type="Pfam" id="PF24803"/>
    </source>
</evidence>